<dbReference type="Gene3D" id="3.90.550.10">
    <property type="entry name" value="Spore Coat Polysaccharide Biosynthesis Protein SpsA, Chain A"/>
    <property type="match status" value="1"/>
</dbReference>
<dbReference type="PANTHER" id="PTHR43646:SF2">
    <property type="entry name" value="GLYCOSYLTRANSFERASE 2-LIKE DOMAIN-CONTAINING PROTEIN"/>
    <property type="match status" value="1"/>
</dbReference>
<keyword evidence="3" id="KW-0328">Glycosyltransferase</keyword>
<dbReference type="Pfam" id="PF00535">
    <property type="entry name" value="Glycos_transf_2"/>
    <property type="match status" value="1"/>
</dbReference>
<name>A0A545T3F5_9GAMM</name>
<reference evidence="7 8" key="1">
    <citation type="submission" date="2019-06" db="EMBL/GenBank/DDBJ databases">
        <title>Whole genome sequence for Cellvibrionaceae sp. R142.</title>
        <authorList>
            <person name="Wang G."/>
        </authorList>
    </citation>
    <scope>NUCLEOTIDE SEQUENCE [LARGE SCALE GENOMIC DNA]</scope>
    <source>
        <strain evidence="7 8">R142</strain>
    </source>
</reference>
<evidence type="ECO:0000256" key="3">
    <source>
        <dbReference type="ARBA" id="ARBA00022676"/>
    </source>
</evidence>
<sequence length="318" mass="35066">MDISVIIPALNEAAIIGETLANVSRHMPQDYTCEIIVADNGSTDATVEIAKQQGASVVIDPGKTVAGLRNLAFRQATGSIIIFIDADVIVSKQWGEHLPSYYQRLQDEPKIVCGSRCLPRQDDNLYSTVWFSPLAQKGGENPGYIGTGHMITSRQLFLEVGGFREDLVTGEDYNFCQDAVQAGARILLAPQLQVFHEGFPGTAREFIARESWHGMGDFQSIASVLQSKVALMTGFFCLLHLTALICLLSGQLLLLLINILLILCIPIASSYIKFQQFSLADRAASIYINYLYFIGRTLSIVKALRQTLTGRESSKSRW</sequence>
<feature type="domain" description="Glycosyltransferase 2-like" evidence="6">
    <location>
        <begin position="4"/>
        <end position="156"/>
    </location>
</feature>
<gene>
    <name evidence="7" type="ORF">FKG94_19055</name>
</gene>
<comment type="caution">
    <text evidence="7">The sequence shown here is derived from an EMBL/GenBank/DDBJ whole genome shotgun (WGS) entry which is preliminary data.</text>
</comment>
<keyword evidence="2" id="KW-1003">Cell membrane</keyword>
<dbReference type="RefSeq" id="WP_142928525.1">
    <property type="nucleotide sequence ID" value="NZ_ML660099.1"/>
</dbReference>
<keyword evidence="4 7" id="KW-0808">Transferase</keyword>
<dbReference type="AlphaFoldDB" id="A0A545T3F5"/>
<accession>A0A545T3F5</accession>
<proteinExistence type="predicted"/>
<evidence type="ECO:0000256" key="4">
    <source>
        <dbReference type="ARBA" id="ARBA00022679"/>
    </source>
</evidence>
<evidence type="ECO:0000256" key="1">
    <source>
        <dbReference type="ARBA" id="ARBA00004236"/>
    </source>
</evidence>
<dbReference type="Proteomes" id="UP000319732">
    <property type="component" value="Unassembled WGS sequence"/>
</dbReference>
<dbReference type="InterPro" id="IPR029044">
    <property type="entry name" value="Nucleotide-diphossugar_trans"/>
</dbReference>
<dbReference type="SUPFAM" id="SSF53448">
    <property type="entry name" value="Nucleotide-diphospho-sugar transferases"/>
    <property type="match status" value="1"/>
</dbReference>
<dbReference type="GO" id="GO:0016757">
    <property type="term" value="F:glycosyltransferase activity"/>
    <property type="evidence" value="ECO:0007669"/>
    <property type="project" value="UniProtKB-KW"/>
</dbReference>
<keyword evidence="5" id="KW-0472">Membrane</keyword>
<dbReference type="InterPro" id="IPR001173">
    <property type="entry name" value="Glyco_trans_2-like"/>
</dbReference>
<organism evidence="7 8">
    <name type="scientific">Exilibacterium tricleocarpae</name>
    <dbReference type="NCBI Taxonomy" id="2591008"/>
    <lineage>
        <taxon>Bacteria</taxon>
        <taxon>Pseudomonadati</taxon>
        <taxon>Pseudomonadota</taxon>
        <taxon>Gammaproteobacteria</taxon>
        <taxon>Cellvibrionales</taxon>
        <taxon>Cellvibrionaceae</taxon>
        <taxon>Exilibacterium</taxon>
    </lineage>
</organism>
<dbReference type="OrthoDB" id="9801954at2"/>
<dbReference type="GO" id="GO:0005886">
    <property type="term" value="C:plasma membrane"/>
    <property type="evidence" value="ECO:0007669"/>
    <property type="project" value="UniProtKB-SubCell"/>
</dbReference>
<evidence type="ECO:0000256" key="5">
    <source>
        <dbReference type="ARBA" id="ARBA00023136"/>
    </source>
</evidence>
<comment type="subcellular location">
    <subcellularLocation>
        <location evidence="1">Cell membrane</location>
    </subcellularLocation>
</comment>
<protein>
    <submittedName>
        <fullName evidence="7">Glycosyltransferase</fullName>
    </submittedName>
</protein>
<evidence type="ECO:0000313" key="8">
    <source>
        <dbReference type="Proteomes" id="UP000319732"/>
    </source>
</evidence>
<keyword evidence="8" id="KW-1185">Reference proteome</keyword>
<evidence type="ECO:0000313" key="7">
    <source>
        <dbReference type="EMBL" id="TQV71749.1"/>
    </source>
</evidence>
<evidence type="ECO:0000259" key="6">
    <source>
        <dbReference type="Pfam" id="PF00535"/>
    </source>
</evidence>
<dbReference type="PANTHER" id="PTHR43646">
    <property type="entry name" value="GLYCOSYLTRANSFERASE"/>
    <property type="match status" value="1"/>
</dbReference>
<evidence type="ECO:0000256" key="2">
    <source>
        <dbReference type="ARBA" id="ARBA00022475"/>
    </source>
</evidence>
<dbReference type="EMBL" id="VHSG01000020">
    <property type="protein sequence ID" value="TQV71749.1"/>
    <property type="molecule type" value="Genomic_DNA"/>
</dbReference>